<evidence type="ECO:0000256" key="1">
    <source>
        <dbReference type="SAM" id="MobiDB-lite"/>
    </source>
</evidence>
<dbReference type="SUPFAM" id="SSF52374">
    <property type="entry name" value="Nucleotidylyl transferase"/>
    <property type="match status" value="1"/>
</dbReference>
<feature type="region of interest" description="Disordered" evidence="1">
    <location>
        <begin position="106"/>
        <end position="127"/>
    </location>
</feature>
<keyword evidence="3" id="KW-1185">Reference proteome</keyword>
<feature type="compositionally biased region" description="Basic and acidic residues" evidence="1">
    <location>
        <begin position="154"/>
        <end position="164"/>
    </location>
</feature>
<protein>
    <submittedName>
        <fullName evidence="2">Uncharacterized protein</fullName>
    </submittedName>
</protein>
<dbReference type="GO" id="GO:0009435">
    <property type="term" value="P:NAD+ biosynthetic process"/>
    <property type="evidence" value="ECO:0007669"/>
    <property type="project" value="TreeGrafter"/>
</dbReference>
<dbReference type="Proteomes" id="UP000242450">
    <property type="component" value="Chromosome 15"/>
</dbReference>
<sequence>DGPEPRDQYQDKLTLSAASWEGDSPWPGQTSGPTTILQSMKSTKSTPMAGCDAREKLCFLWHCSACLPMFSWLPSPDRDSAAQTETIRGPTLVPEQLPPPCEVLGESPQGLGRSSGCPGRPKHELGRRTMKQFNFITGGTLANKKMLSEQLQNSDKESQRKTDKDEDNPDEMDDDIEDAWEIMSLATRNDAQKFNYEPDVLWKHQNNIHLVNEQITSDISSTKTQQALRRGQSIHYLVPDLVQEYSEIYNLLVTSLWIAGLNDIRAAGISFSSYQDQPCAFRFFQQSGGHAYFGGLQDTAPPVPDLFHMPPNCLPNKRGTQDIQKCQRKKIKLS</sequence>
<feature type="region of interest" description="Disordered" evidence="1">
    <location>
        <begin position="148"/>
        <end position="173"/>
    </location>
</feature>
<name>A0A212CPW6_CEREH</name>
<evidence type="ECO:0000313" key="3">
    <source>
        <dbReference type="Proteomes" id="UP000242450"/>
    </source>
</evidence>
<dbReference type="EMBL" id="MKHE01000015">
    <property type="protein sequence ID" value="OWK07874.1"/>
    <property type="molecule type" value="Genomic_DNA"/>
</dbReference>
<feature type="non-terminal residue" evidence="2">
    <location>
        <position position="1"/>
    </location>
</feature>
<feature type="region of interest" description="Disordered" evidence="1">
    <location>
        <begin position="16"/>
        <end position="37"/>
    </location>
</feature>
<dbReference type="PANTHER" id="PTHR12039">
    <property type="entry name" value="NICOTINAMIDE MONONUCLEOTIDE ADENYLYLTRANSFERASE"/>
    <property type="match status" value="1"/>
</dbReference>
<dbReference type="PANTHER" id="PTHR12039:SF21">
    <property type="entry name" value="NICOTINAMIDE_NICOTINIC ACID MONONUCLEOTIDE ADENYLYLTRANSFERASE 1"/>
    <property type="match status" value="1"/>
</dbReference>
<feature type="non-terminal residue" evidence="2">
    <location>
        <position position="334"/>
    </location>
</feature>
<reference evidence="2 3" key="1">
    <citation type="journal article" date="2018" name="Mol. Genet. Genomics">
        <title>The red deer Cervus elaphus genome CerEla1.0: sequencing, annotating, genes, and chromosomes.</title>
        <authorList>
            <person name="Bana N.A."/>
            <person name="Nyiri A."/>
            <person name="Nagy J."/>
            <person name="Frank K."/>
            <person name="Nagy T."/>
            <person name="Steger V."/>
            <person name="Schiller M."/>
            <person name="Lakatos P."/>
            <person name="Sugar L."/>
            <person name="Horn P."/>
            <person name="Barta E."/>
            <person name="Orosz L."/>
        </authorList>
    </citation>
    <scope>NUCLEOTIDE SEQUENCE [LARGE SCALE GENOMIC DNA]</scope>
    <source>
        <strain evidence="2">Hungarian</strain>
    </source>
</reference>
<dbReference type="AlphaFoldDB" id="A0A212CPW6"/>
<organism evidence="2 3">
    <name type="scientific">Cervus elaphus hippelaphus</name>
    <name type="common">European red deer</name>
    <dbReference type="NCBI Taxonomy" id="46360"/>
    <lineage>
        <taxon>Eukaryota</taxon>
        <taxon>Metazoa</taxon>
        <taxon>Chordata</taxon>
        <taxon>Craniata</taxon>
        <taxon>Vertebrata</taxon>
        <taxon>Euteleostomi</taxon>
        <taxon>Mammalia</taxon>
        <taxon>Eutheria</taxon>
        <taxon>Laurasiatheria</taxon>
        <taxon>Artiodactyla</taxon>
        <taxon>Ruminantia</taxon>
        <taxon>Pecora</taxon>
        <taxon>Cervidae</taxon>
        <taxon>Cervinae</taxon>
        <taxon>Cervus</taxon>
    </lineage>
</organism>
<dbReference type="GO" id="GO:0005634">
    <property type="term" value="C:nucleus"/>
    <property type="evidence" value="ECO:0007669"/>
    <property type="project" value="TreeGrafter"/>
</dbReference>
<accession>A0A212CPW6</accession>
<proteinExistence type="predicted"/>
<evidence type="ECO:0000313" key="2">
    <source>
        <dbReference type="EMBL" id="OWK07874.1"/>
    </source>
</evidence>
<comment type="caution">
    <text evidence="2">The sequence shown here is derived from an EMBL/GenBank/DDBJ whole genome shotgun (WGS) entry which is preliminary data.</text>
</comment>
<dbReference type="GO" id="GO:0004515">
    <property type="term" value="F:nicotinate-nucleotide adenylyltransferase activity"/>
    <property type="evidence" value="ECO:0007669"/>
    <property type="project" value="TreeGrafter"/>
</dbReference>
<dbReference type="GO" id="GO:0000309">
    <property type="term" value="F:nicotinamide-nucleotide adenylyltransferase activity"/>
    <property type="evidence" value="ECO:0007669"/>
    <property type="project" value="TreeGrafter"/>
</dbReference>
<feature type="compositionally biased region" description="Polar residues" evidence="1">
    <location>
        <begin position="27"/>
        <end position="37"/>
    </location>
</feature>
<gene>
    <name evidence="2" type="ORF">Celaphus_00008203</name>
</gene>
<dbReference type="OrthoDB" id="422187at2759"/>
<dbReference type="InterPro" id="IPR051182">
    <property type="entry name" value="Euk_NMN_adenylyltrnsfrase"/>
</dbReference>
<dbReference type="InterPro" id="IPR014729">
    <property type="entry name" value="Rossmann-like_a/b/a_fold"/>
</dbReference>
<dbReference type="Gene3D" id="3.40.50.620">
    <property type="entry name" value="HUPs"/>
    <property type="match status" value="1"/>
</dbReference>